<dbReference type="EMBL" id="FMUS01000029">
    <property type="protein sequence ID" value="SCZ02176.1"/>
    <property type="molecule type" value="Genomic_DNA"/>
</dbReference>
<dbReference type="Pfam" id="PF04237">
    <property type="entry name" value="YjbR"/>
    <property type="match status" value="1"/>
</dbReference>
<dbReference type="GO" id="GO:0003677">
    <property type="term" value="F:DNA binding"/>
    <property type="evidence" value="ECO:0007669"/>
    <property type="project" value="UniProtKB-KW"/>
</dbReference>
<accession>A0A1G5KNI5</accession>
<dbReference type="STRING" id="1120976.SAMN03080606_03637"/>
<gene>
    <name evidence="1" type="ORF">SAMN03080606_03637</name>
</gene>
<evidence type="ECO:0000313" key="2">
    <source>
        <dbReference type="Proteomes" id="UP000198636"/>
    </source>
</evidence>
<dbReference type="SUPFAM" id="SSF142906">
    <property type="entry name" value="YjbR-like"/>
    <property type="match status" value="1"/>
</dbReference>
<evidence type="ECO:0000313" key="1">
    <source>
        <dbReference type="EMBL" id="SCZ02176.1"/>
    </source>
</evidence>
<keyword evidence="1" id="KW-0238">DNA-binding</keyword>
<dbReference type="Gene3D" id="3.90.1150.30">
    <property type="match status" value="1"/>
</dbReference>
<organism evidence="1 2">
    <name type="scientific">Alkaliphilus peptidifermentans DSM 18978</name>
    <dbReference type="NCBI Taxonomy" id="1120976"/>
    <lineage>
        <taxon>Bacteria</taxon>
        <taxon>Bacillati</taxon>
        <taxon>Bacillota</taxon>
        <taxon>Clostridia</taxon>
        <taxon>Peptostreptococcales</taxon>
        <taxon>Natronincolaceae</taxon>
        <taxon>Alkaliphilus</taxon>
    </lineage>
</organism>
<name>A0A1G5KNI5_9FIRM</name>
<dbReference type="AlphaFoldDB" id="A0A1G5KNI5"/>
<sequence>MDINMLKNYCLSMKDTYEDYPFGEDVLVVKVKSKMFALITEKGNCLNISLKCDPVLSHSLREAHASITAGYHLNKTHWNTIIIDGSLPEDEIQWMIKHSYEIVVKKLPKPQRDELLSQK</sequence>
<proteinExistence type="predicted"/>
<dbReference type="InterPro" id="IPR038056">
    <property type="entry name" value="YjbR-like_sf"/>
</dbReference>
<protein>
    <submittedName>
        <fullName evidence="1">Predicted DNA-binding protein, MmcQ/YjbR family</fullName>
    </submittedName>
</protein>
<dbReference type="PANTHER" id="PTHR35145">
    <property type="entry name" value="CYTOPLASMIC PROTEIN-RELATED"/>
    <property type="match status" value="1"/>
</dbReference>
<dbReference type="PANTHER" id="PTHR35145:SF1">
    <property type="entry name" value="CYTOPLASMIC PROTEIN"/>
    <property type="match status" value="1"/>
</dbReference>
<keyword evidence="2" id="KW-1185">Reference proteome</keyword>
<dbReference type="InterPro" id="IPR007351">
    <property type="entry name" value="YjbR"/>
</dbReference>
<dbReference type="Proteomes" id="UP000198636">
    <property type="component" value="Unassembled WGS sequence"/>
</dbReference>
<dbReference type="OrthoDB" id="9789813at2"/>
<dbReference type="RefSeq" id="WP_091546424.1">
    <property type="nucleotide sequence ID" value="NZ_FMUS01000029.1"/>
</dbReference>
<dbReference type="InterPro" id="IPR058532">
    <property type="entry name" value="YjbR/MT2646/Rv2570-like"/>
</dbReference>
<reference evidence="1 2" key="1">
    <citation type="submission" date="2016-10" db="EMBL/GenBank/DDBJ databases">
        <authorList>
            <person name="de Groot N.N."/>
        </authorList>
    </citation>
    <scope>NUCLEOTIDE SEQUENCE [LARGE SCALE GENOMIC DNA]</scope>
    <source>
        <strain evidence="1 2">DSM 18978</strain>
    </source>
</reference>